<dbReference type="GO" id="GO:0010181">
    <property type="term" value="F:FMN binding"/>
    <property type="evidence" value="ECO:0007669"/>
    <property type="project" value="InterPro"/>
</dbReference>
<dbReference type="PANTHER" id="PTHR37297:SF1">
    <property type="entry name" value="PROTEIN NRDI"/>
    <property type="match status" value="1"/>
</dbReference>
<evidence type="ECO:0000313" key="5">
    <source>
        <dbReference type="Proteomes" id="UP000092247"/>
    </source>
</evidence>
<dbReference type="NCBIfam" id="TIGR00333">
    <property type="entry name" value="nrdI"/>
    <property type="match status" value="1"/>
</dbReference>
<dbReference type="Proteomes" id="UP000092247">
    <property type="component" value="Unassembled WGS sequence"/>
</dbReference>
<dbReference type="Gene3D" id="3.40.50.360">
    <property type="match status" value="1"/>
</dbReference>
<dbReference type="PANTHER" id="PTHR37297">
    <property type="entry name" value="PROTEIN NRDI"/>
    <property type="match status" value="1"/>
</dbReference>
<name>A0A1B8HDG2_9GAMM</name>
<accession>A0A1B8HDG2</accession>
<dbReference type="HAMAP" id="MF_00128">
    <property type="entry name" value="NrdI"/>
    <property type="match status" value="1"/>
</dbReference>
<protein>
    <recommendedName>
        <fullName evidence="3">Protein NrdI</fullName>
    </recommendedName>
</protein>
<reference evidence="4 5" key="1">
    <citation type="submission" date="2016-06" db="EMBL/GenBank/DDBJ databases">
        <authorList>
            <person name="Kjaerup R.B."/>
            <person name="Dalgaard T.S."/>
            <person name="Juul-Madsen H.R."/>
        </authorList>
    </citation>
    <scope>NUCLEOTIDE SEQUENCE [LARGE SCALE GENOMIC DNA]</scope>
    <source>
        <strain evidence="4 5">GCSL-Mp3</strain>
    </source>
</reference>
<dbReference type="AlphaFoldDB" id="A0A1B8HDG2"/>
<dbReference type="InterPro" id="IPR020852">
    <property type="entry name" value="RNR_Ib_NrdI_bac"/>
</dbReference>
<sequence>MTTTQALIYFSTRSETCHRFVGKLGIPATRLPEDGSPLCATQPYVLLVPTYGGGHHNGAVPRPVIRFLNQPENRSLLRGVIAAGNTNFGAAYGIAGDIIAAKCGVPFLYRFELLGTQHDVGRVRDGLHRFWQQQALTPALN</sequence>
<dbReference type="InterPro" id="IPR029039">
    <property type="entry name" value="Flavoprotein-like_sf"/>
</dbReference>
<dbReference type="Pfam" id="PF07972">
    <property type="entry name" value="Flavodoxin_NdrI"/>
    <property type="match status" value="1"/>
</dbReference>
<dbReference type="RefSeq" id="WP_067422988.1">
    <property type="nucleotide sequence ID" value="NZ_LZEX01000012.1"/>
</dbReference>
<dbReference type="SUPFAM" id="SSF52218">
    <property type="entry name" value="Flavoproteins"/>
    <property type="match status" value="1"/>
</dbReference>
<evidence type="ECO:0000313" key="4">
    <source>
        <dbReference type="EMBL" id="OBU07119.1"/>
    </source>
</evidence>
<dbReference type="PIRSF" id="PIRSF005087">
    <property type="entry name" value="NrdI"/>
    <property type="match status" value="1"/>
</dbReference>
<proteinExistence type="inferred from homology"/>
<comment type="function">
    <text evidence="1 3">Probably involved in ribonucleotide reductase function.</text>
</comment>
<organism evidence="4 5">
    <name type="scientific">Morganella psychrotolerans</name>
    <dbReference type="NCBI Taxonomy" id="368603"/>
    <lineage>
        <taxon>Bacteria</taxon>
        <taxon>Pseudomonadati</taxon>
        <taxon>Pseudomonadota</taxon>
        <taxon>Gammaproteobacteria</taxon>
        <taxon>Enterobacterales</taxon>
        <taxon>Morganellaceae</taxon>
        <taxon>Morganella</taxon>
    </lineage>
</organism>
<comment type="caution">
    <text evidence="4">The sequence shown here is derived from an EMBL/GenBank/DDBJ whole genome shotgun (WGS) entry which is preliminary data.</text>
</comment>
<gene>
    <name evidence="3 4" type="primary">nrdI</name>
    <name evidence="4" type="ORF">AYY17_03525</name>
</gene>
<dbReference type="EMBL" id="LZEX01000012">
    <property type="protein sequence ID" value="OBU07119.1"/>
    <property type="molecule type" value="Genomic_DNA"/>
</dbReference>
<evidence type="ECO:0000256" key="3">
    <source>
        <dbReference type="HAMAP-Rule" id="MF_00128"/>
    </source>
</evidence>
<evidence type="ECO:0000256" key="2">
    <source>
        <dbReference type="ARBA" id="ARBA00009942"/>
    </source>
</evidence>
<dbReference type="InterPro" id="IPR004465">
    <property type="entry name" value="RNR_NrdI"/>
</dbReference>
<dbReference type="STRING" id="368603.AYY16_16315"/>
<comment type="similarity">
    <text evidence="2 3">Belongs to the NrdI family.</text>
</comment>
<evidence type="ECO:0000256" key="1">
    <source>
        <dbReference type="ARBA" id="ARBA00003999"/>
    </source>
</evidence>